<accession>A0A8H8R656</accession>
<evidence type="ECO:0000256" key="3">
    <source>
        <dbReference type="ARBA" id="ARBA00022454"/>
    </source>
</evidence>
<dbReference type="GO" id="GO:0005634">
    <property type="term" value="C:nucleus"/>
    <property type="evidence" value="ECO:0007669"/>
    <property type="project" value="UniProtKB-SubCell"/>
</dbReference>
<keyword evidence="5" id="KW-0498">Mitosis</keyword>
<organism evidence="12 13">
    <name type="scientific">Lachnellula hyalina</name>
    <dbReference type="NCBI Taxonomy" id="1316788"/>
    <lineage>
        <taxon>Eukaryota</taxon>
        <taxon>Fungi</taxon>
        <taxon>Dikarya</taxon>
        <taxon>Ascomycota</taxon>
        <taxon>Pezizomycotina</taxon>
        <taxon>Leotiomycetes</taxon>
        <taxon>Helotiales</taxon>
        <taxon>Lachnaceae</taxon>
        <taxon>Lachnellula</taxon>
    </lineage>
</organism>
<dbReference type="Pfam" id="PF03980">
    <property type="entry name" value="Nnf1"/>
    <property type="match status" value="1"/>
</dbReference>
<sequence length="205" mass="21965">MPSANQAPTSPSPTPPPHPPTALTPGKRATALRDIYTKTLAATLSSITYATFAECFPSIDAHALQALHADMVGKLRVFAMAEFERVCEERGVVEGLNGLEDVVEEGWRRRARSSDEGVGKVVAPHTLAPNTLVQGHVYAVLNSQQSQLNAKLQTAQSQNASLRERMEEQRKEIEGLVGGLEVVVRDLESAGRLVGEEGEGLGGAE</sequence>
<evidence type="ECO:0000256" key="2">
    <source>
        <dbReference type="ARBA" id="ARBA00004629"/>
    </source>
</evidence>
<evidence type="ECO:0000256" key="6">
    <source>
        <dbReference type="ARBA" id="ARBA00022838"/>
    </source>
</evidence>
<comment type="subcellular location">
    <subcellularLocation>
        <location evidence="2">Chromosome</location>
        <location evidence="2">Centromere</location>
        <location evidence="2">Kinetochore</location>
    </subcellularLocation>
    <subcellularLocation>
        <location evidence="1">Nucleus</location>
    </subcellularLocation>
</comment>
<evidence type="ECO:0000256" key="1">
    <source>
        <dbReference type="ARBA" id="ARBA00004123"/>
    </source>
</evidence>
<dbReference type="GO" id="GO:0051301">
    <property type="term" value="P:cell division"/>
    <property type="evidence" value="ECO:0007669"/>
    <property type="project" value="UniProtKB-KW"/>
</dbReference>
<evidence type="ECO:0000256" key="11">
    <source>
        <dbReference type="SAM" id="MobiDB-lite"/>
    </source>
</evidence>
<gene>
    <name evidence="12" type="ORF">LHYA1_G002704</name>
</gene>
<keyword evidence="4" id="KW-0132">Cell division</keyword>
<keyword evidence="7" id="KW-0539">Nucleus</keyword>
<evidence type="ECO:0000313" key="13">
    <source>
        <dbReference type="Proteomes" id="UP000431533"/>
    </source>
</evidence>
<dbReference type="GO" id="GO:0000444">
    <property type="term" value="C:MIS12/MIND type complex"/>
    <property type="evidence" value="ECO:0007669"/>
    <property type="project" value="InterPro"/>
</dbReference>
<proteinExistence type="predicted"/>
<keyword evidence="10" id="KW-0175">Coiled coil</keyword>
<feature type="compositionally biased region" description="Pro residues" evidence="11">
    <location>
        <begin position="10"/>
        <end position="22"/>
    </location>
</feature>
<evidence type="ECO:0000256" key="9">
    <source>
        <dbReference type="ARBA" id="ARBA00023328"/>
    </source>
</evidence>
<feature type="region of interest" description="Disordered" evidence="11">
    <location>
        <begin position="1"/>
        <end position="24"/>
    </location>
</feature>
<name>A0A8H8R656_9HELO</name>
<keyword evidence="9" id="KW-0137">Centromere</keyword>
<dbReference type="EMBL" id="QGMH01000021">
    <property type="protein sequence ID" value="TVY29159.1"/>
    <property type="molecule type" value="Genomic_DNA"/>
</dbReference>
<dbReference type="GO" id="GO:0007059">
    <property type="term" value="P:chromosome segregation"/>
    <property type="evidence" value="ECO:0007669"/>
    <property type="project" value="TreeGrafter"/>
</dbReference>
<comment type="caution">
    <text evidence="12">The sequence shown here is derived from an EMBL/GenBank/DDBJ whole genome shotgun (WGS) entry which is preliminary data.</text>
</comment>
<dbReference type="PANTHER" id="PTHR15459:SF3">
    <property type="entry name" value="POLYAMINE-MODULATED FACTOR 1"/>
    <property type="match status" value="1"/>
</dbReference>
<dbReference type="GeneID" id="41982902"/>
<dbReference type="RefSeq" id="XP_031007947.1">
    <property type="nucleotide sequence ID" value="XM_031147679.1"/>
</dbReference>
<dbReference type="PANTHER" id="PTHR15459">
    <property type="entry name" value="POLYAMINE-MODULATED FACTOR 1"/>
    <property type="match status" value="1"/>
</dbReference>
<reference evidence="12 13" key="1">
    <citation type="submission" date="2018-05" db="EMBL/GenBank/DDBJ databases">
        <title>Genome sequencing and assembly of the regulated plant pathogen Lachnellula willkommii and related sister species for the development of diagnostic species identification markers.</title>
        <authorList>
            <person name="Giroux E."/>
            <person name="Bilodeau G."/>
        </authorList>
    </citation>
    <scope>NUCLEOTIDE SEQUENCE [LARGE SCALE GENOMIC DNA]</scope>
    <source>
        <strain evidence="12 13">CBS 185.66</strain>
    </source>
</reference>
<evidence type="ECO:0000256" key="7">
    <source>
        <dbReference type="ARBA" id="ARBA00023242"/>
    </source>
</evidence>
<dbReference type="InterPro" id="IPR007128">
    <property type="entry name" value="PMF1/Nnf1"/>
</dbReference>
<dbReference type="OrthoDB" id="18453at2759"/>
<feature type="coiled-coil region" evidence="10">
    <location>
        <begin position="138"/>
        <end position="172"/>
    </location>
</feature>
<keyword evidence="6" id="KW-0995">Kinetochore</keyword>
<evidence type="ECO:0000313" key="12">
    <source>
        <dbReference type="EMBL" id="TVY29159.1"/>
    </source>
</evidence>
<evidence type="ECO:0000256" key="5">
    <source>
        <dbReference type="ARBA" id="ARBA00022776"/>
    </source>
</evidence>
<protein>
    <recommendedName>
        <fullName evidence="14">Kinetochore-associated protein NNF1</fullName>
    </recommendedName>
</protein>
<keyword evidence="8" id="KW-0131">Cell cycle</keyword>
<evidence type="ECO:0000256" key="10">
    <source>
        <dbReference type="SAM" id="Coils"/>
    </source>
</evidence>
<evidence type="ECO:0000256" key="4">
    <source>
        <dbReference type="ARBA" id="ARBA00022618"/>
    </source>
</evidence>
<keyword evidence="3" id="KW-0158">Chromosome</keyword>
<dbReference type="Proteomes" id="UP000431533">
    <property type="component" value="Unassembled WGS sequence"/>
</dbReference>
<keyword evidence="13" id="KW-1185">Reference proteome</keyword>
<dbReference type="AlphaFoldDB" id="A0A8H8R656"/>
<evidence type="ECO:0000256" key="8">
    <source>
        <dbReference type="ARBA" id="ARBA00023306"/>
    </source>
</evidence>
<evidence type="ECO:0008006" key="14">
    <source>
        <dbReference type="Google" id="ProtNLM"/>
    </source>
</evidence>